<dbReference type="PANTHER" id="PTHR47926:SF448">
    <property type="entry name" value="PENTACOTRIPEPTIDE-REPEAT REGION OF PRORP DOMAIN-CONTAINING PROTEIN"/>
    <property type="match status" value="1"/>
</dbReference>
<dbReference type="Pfam" id="PF20431">
    <property type="entry name" value="E_motif"/>
    <property type="match status" value="1"/>
</dbReference>
<feature type="repeat" description="PPR" evidence="2">
    <location>
        <begin position="232"/>
        <end position="266"/>
    </location>
</feature>
<dbReference type="FunFam" id="1.25.40.10:FF:000090">
    <property type="entry name" value="Pentatricopeptide repeat-containing protein, chloroplastic"/>
    <property type="match status" value="1"/>
</dbReference>
<dbReference type="InterPro" id="IPR046848">
    <property type="entry name" value="E_motif"/>
</dbReference>
<evidence type="ECO:0000313" key="3">
    <source>
        <dbReference type="Proteomes" id="UP000504603"/>
    </source>
</evidence>
<dbReference type="PROSITE" id="PS51375">
    <property type="entry name" value="PPR"/>
    <property type="match status" value="4"/>
</dbReference>
<dbReference type="InterPro" id="IPR002885">
    <property type="entry name" value="PPR_rpt"/>
</dbReference>
<keyword evidence="1" id="KW-0677">Repeat</keyword>
<dbReference type="OrthoDB" id="609013at2759"/>
<evidence type="ECO:0000313" key="4">
    <source>
        <dbReference type="RefSeq" id="XP_022157012.1"/>
    </source>
</evidence>
<dbReference type="Proteomes" id="UP000504603">
    <property type="component" value="Unplaced"/>
</dbReference>
<dbReference type="Gene3D" id="1.25.40.10">
    <property type="entry name" value="Tetratricopeptide repeat domain"/>
    <property type="match status" value="4"/>
</dbReference>
<dbReference type="GO" id="GO:0003723">
    <property type="term" value="F:RNA binding"/>
    <property type="evidence" value="ECO:0007669"/>
    <property type="project" value="InterPro"/>
</dbReference>
<sequence>MQTKPSNTKHRVEVDLQKKLGERNHKCPTLEREYKPIAVPLKNELKLRGLIRNDTTGMSANKLASSTHFHPIPLLVRNSLQGVNSSTTIQPHPPFKPKGPSIWATNLIKSYFDKGLTKEARNLFDEMPERDVVAWTTLIVGFTSCNHYAQAWAVFCEMMRSEIEPNAFTMSSVLKASKGMEALSCGALAHGLATKLGIDRSMYVGNALLDMYATCATMDDALTVFNDIPLKTAVSWTTLIAAFTHRGDGYSGLQVFRQMLLEDVEPNSFSFSIAVRACASIGSSSYGKQIHAAVTKYGLHSDVPVMNSILDMYCRCNCLCDAKRCFGEMTVKNLITWNTLIAGYERSDSSESLRLFSHMGCEGYEPNCFTFTSVTAACANLAVLSCGQQVHGGIVRRGFDKSVALINALIDMYAKCGNVNDSHKLFSDMTQRDLVSWTTMMIGYGAHGYGKEAIKLFDEMVRSRIRPDRIVFMAVLSACSHAGLVDKGLIYFRSMLEDYRLNPDQEIYGCVVDLLGRAGRVEEAFQLAESMPFEPDESVWGALLGACKEYELSNLGNLAAQRVLDMRPNMAGTYLLLSNIYAAEGKWNEFAKMRKLMKGMDNKKEVGKSWIEIRNEVYSFVVGDKMGPHIEWVHKVLELLIWHMKDDGDVTDLKYLVEYLEGT</sequence>
<evidence type="ECO:0000256" key="2">
    <source>
        <dbReference type="PROSITE-ProRule" id="PRU00708"/>
    </source>
</evidence>
<gene>
    <name evidence="4" type="primary">LOC111023836</name>
</gene>
<dbReference type="Pfam" id="PF13041">
    <property type="entry name" value="PPR_2"/>
    <property type="match status" value="4"/>
</dbReference>
<dbReference type="InterPro" id="IPR046960">
    <property type="entry name" value="PPR_At4g14850-like_plant"/>
</dbReference>
<dbReference type="GeneID" id="111023836"/>
<proteinExistence type="predicted"/>
<dbReference type="AlphaFoldDB" id="A0A6J1DTG1"/>
<accession>A0A6J1DTG1</accession>
<name>A0A6J1DTG1_MOMCH</name>
<reference evidence="4" key="1">
    <citation type="submission" date="2025-08" db="UniProtKB">
        <authorList>
            <consortium name="RefSeq"/>
        </authorList>
    </citation>
    <scope>IDENTIFICATION</scope>
    <source>
        <strain evidence="4">OHB3-1</strain>
    </source>
</reference>
<dbReference type="RefSeq" id="XP_022157012.1">
    <property type="nucleotide sequence ID" value="XM_022301320.1"/>
</dbReference>
<protein>
    <submittedName>
        <fullName evidence="4">Pentatricopeptide repeat-containing protein At1g56570</fullName>
    </submittedName>
</protein>
<dbReference type="Pfam" id="PF01535">
    <property type="entry name" value="PPR"/>
    <property type="match status" value="1"/>
</dbReference>
<dbReference type="GO" id="GO:0009451">
    <property type="term" value="P:RNA modification"/>
    <property type="evidence" value="ECO:0007669"/>
    <property type="project" value="InterPro"/>
</dbReference>
<dbReference type="NCBIfam" id="TIGR00756">
    <property type="entry name" value="PPR"/>
    <property type="match status" value="4"/>
</dbReference>
<feature type="repeat" description="PPR" evidence="2">
    <location>
        <begin position="433"/>
        <end position="467"/>
    </location>
</feature>
<dbReference type="FunFam" id="1.25.40.10:FF:001815">
    <property type="entry name" value="Putative pentatricopeptide repeat-containing protein At1g56570"/>
    <property type="match status" value="1"/>
</dbReference>
<dbReference type="InterPro" id="IPR011990">
    <property type="entry name" value="TPR-like_helical_dom_sf"/>
</dbReference>
<keyword evidence="3" id="KW-1185">Reference proteome</keyword>
<dbReference type="KEGG" id="mcha:111023836"/>
<dbReference type="PANTHER" id="PTHR47926">
    <property type="entry name" value="PENTATRICOPEPTIDE REPEAT-CONTAINING PROTEIN"/>
    <property type="match status" value="1"/>
</dbReference>
<organism evidence="3 4">
    <name type="scientific">Momordica charantia</name>
    <name type="common">Bitter gourd</name>
    <name type="synonym">Balsam pear</name>
    <dbReference type="NCBI Taxonomy" id="3673"/>
    <lineage>
        <taxon>Eukaryota</taxon>
        <taxon>Viridiplantae</taxon>
        <taxon>Streptophyta</taxon>
        <taxon>Embryophyta</taxon>
        <taxon>Tracheophyta</taxon>
        <taxon>Spermatophyta</taxon>
        <taxon>Magnoliopsida</taxon>
        <taxon>eudicotyledons</taxon>
        <taxon>Gunneridae</taxon>
        <taxon>Pentapetalae</taxon>
        <taxon>rosids</taxon>
        <taxon>fabids</taxon>
        <taxon>Cucurbitales</taxon>
        <taxon>Cucurbitaceae</taxon>
        <taxon>Momordiceae</taxon>
        <taxon>Momordica</taxon>
    </lineage>
</organism>
<feature type="repeat" description="PPR" evidence="2">
    <location>
        <begin position="402"/>
        <end position="432"/>
    </location>
</feature>
<evidence type="ECO:0000256" key="1">
    <source>
        <dbReference type="ARBA" id="ARBA00022737"/>
    </source>
</evidence>
<feature type="repeat" description="PPR" evidence="2">
    <location>
        <begin position="131"/>
        <end position="165"/>
    </location>
</feature>